<keyword evidence="1" id="KW-0805">Transcription regulation</keyword>
<keyword evidence="2" id="KW-0238">DNA-binding</keyword>
<evidence type="ECO:0000256" key="2">
    <source>
        <dbReference type="ARBA" id="ARBA00023125"/>
    </source>
</evidence>
<proteinExistence type="predicted"/>
<evidence type="ECO:0000256" key="3">
    <source>
        <dbReference type="ARBA" id="ARBA00023163"/>
    </source>
</evidence>
<reference evidence="5" key="1">
    <citation type="submission" date="2020-02" db="EMBL/GenBank/DDBJ databases">
        <authorList>
            <person name="Meier V. D."/>
        </authorList>
    </citation>
    <scope>NUCLEOTIDE SEQUENCE</scope>
    <source>
        <strain evidence="5">AVDCRST_MAG15</strain>
    </source>
</reference>
<sequence>MARGAGMDWRRAQQFGGSVTGRPLSADPPAPLSAGWQQTFLPKRICRSELVLSTEIRYTSLMTEPSPIPNLIGQIQALAPAGFAIAMHLRFTSAIYMFETYPAAWLEEYAQNGFLMRDPTIRWGSNHQGTIAWSELAADDDTGLFARAAAHGLRHGLTVSLHRGGSRSIGGLARADRPFTAEEHAALEARMSELHDATASGVPLPPSLAVEFGRMGVHFTQR</sequence>
<accession>A0A6J4P9I6</accession>
<keyword evidence="3" id="KW-0804">Transcription</keyword>
<organism evidence="5">
    <name type="scientific">uncultured Rubellimicrobium sp</name>
    <dbReference type="NCBI Taxonomy" id="543078"/>
    <lineage>
        <taxon>Bacteria</taxon>
        <taxon>Pseudomonadati</taxon>
        <taxon>Pseudomonadota</taxon>
        <taxon>Alphaproteobacteria</taxon>
        <taxon>Rhodobacterales</taxon>
        <taxon>Roseobacteraceae</taxon>
        <taxon>Rubellimicrobium</taxon>
        <taxon>environmental samples</taxon>
    </lineage>
</organism>
<evidence type="ECO:0000313" key="5">
    <source>
        <dbReference type="EMBL" id="CAA9409805.1"/>
    </source>
</evidence>
<protein>
    <recommendedName>
        <fullName evidence="4">Transcription factor LuxR-like autoinducer-binding domain-containing protein</fullName>
    </recommendedName>
</protein>
<evidence type="ECO:0000256" key="1">
    <source>
        <dbReference type="ARBA" id="ARBA00023015"/>
    </source>
</evidence>
<dbReference type="Pfam" id="PF03472">
    <property type="entry name" value="Autoind_bind"/>
    <property type="match status" value="1"/>
</dbReference>
<dbReference type="EMBL" id="CADCUU010000217">
    <property type="protein sequence ID" value="CAA9409805.1"/>
    <property type="molecule type" value="Genomic_DNA"/>
</dbReference>
<dbReference type="GO" id="GO:0003677">
    <property type="term" value="F:DNA binding"/>
    <property type="evidence" value="ECO:0007669"/>
    <property type="project" value="UniProtKB-KW"/>
</dbReference>
<evidence type="ECO:0000259" key="4">
    <source>
        <dbReference type="Pfam" id="PF03472"/>
    </source>
</evidence>
<dbReference type="InterPro" id="IPR036693">
    <property type="entry name" value="TF_LuxR_autoind-bd_dom_sf"/>
</dbReference>
<gene>
    <name evidence="5" type="ORF">AVDCRST_MAG15-1522</name>
</gene>
<dbReference type="Gene3D" id="3.30.450.80">
    <property type="entry name" value="Transcription factor LuxR-like, autoinducer-binding domain"/>
    <property type="match status" value="1"/>
</dbReference>
<dbReference type="SUPFAM" id="SSF75516">
    <property type="entry name" value="Pheromone-binding domain of LuxR-like quorum-sensing transcription factors"/>
    <property type="match status" value="1"/>
</dbReference>
<name>A0A6J4P9I6_9RHOB</name>
<dbReference type="AlphaFoldDB" id="A0A6J4P9I6"/>
<dbReference type="InterPro" id="IPR005143">
    <property type="entry name" value="TF_LuxR_autoind-bd_dom"/>
</dbReference>
<feature type="domain" description="Transcription factor LuxR-like autoinducer-binding" evidence="4">
    <location>
        <begin position="93"/>
        <end position="188"/>
    </location>
</feature>